<dbReference type="Pfam" id="PF03083">
    <property type="entry name" value="MtN3_slv"/>
    <property type="match status" value="2"/>
</dbReference>
<evidence type="ECO:0000313" key="11">
    <source>
        <dbReference type="EMBL" id="OVA09619.1"/>
    </source>
</evidence>
<dbReference type="InterPro" id="IPR047664">
    <property type="entry name" value="SWEET"/>
</dbReference>
<evidence type="ECO:0000256" key="7">
    <source>
        <dbReference type="ARBA" id="ARBA00022737"/>
    </source>
</evidence>
<dbReference type="EMBL" id="MVGT01002051">
    <property type="protein sequence ID" value="OVA09619.1"/>
    <property type="molecule type" value="Genomic_DNA"/>
</dbReference>
<evidence type="ECO:0000256" key="8">
    <source>
        <dbReference type="ARBA" id="ARBA00022989"/>
    </source>
</evidence>
<comment type="function">
    <text evidence="10">Mediates both low-affinity uptake and efflux of sugar across the membrane.</text>
</comment>
<dbReference type="PANTHER" id="PTHR10791:SF22">
    <property type="entry name" value="BIDIRECTIONAL SUGAR TRANSPORTER SWEET11"/>
    <property type="match status" value="1"/>
</dbReference>
<dbReference type="Gene3D" id="1.20.1280.290">
    <property type="match status" value="2"/>
</dbReference>
<keyword evidence="7" id="KW-0677">Repeat</keyword>
<keyword evidence="5 10" id="KW-0762">Sugar transport</keyword>
<dbReference type="FunFam" id="1.20.1280.290:FF:000003">
    <property type="entry name" value="Bidirectional sugar transporter SWEET"/>
    <property type="match status" value="1"/>
</dbReference>
<feature type="transmembrane region" description="Helical" evidence="10">
    <location>
        <begin position="121"/>
        <end position="142"/>
    </location>
</feature>
<comment type="caution">
    <text evidence="11">The sequence shown here is derived from an EMBL/GenBank/DDBJ whole genome shotgun (WGS) entry which is preliminary data.</text>
</comment>
<evidence type="ECO:0000256" key="10">
    <source>
        <dbReference type="RuleBase" id="RU910715"/>
    </source>
</evidence>
<dbReference type="PANTHER" id="PTHR10791">
    <property type="entry name" value="RAG1-ACTIVATING PROTEIN 1"/>
    <property type="match status" value="1"/>
</dbReference>
<evidence type="ECO:0000256" key="4">
    <source>
        <dbReference type="ARBA" id="ARBA00022475"/>
    </source>
</evidence>
<dbReference type="GO" id="GO:0005886">
    <property type="term" value="C:plasma membrane"/>
    <property type="evidence" value="ECO:0007669"/>
    <property type="project" value="UniProtKB-SubCell"/>
</dbReference>
<feature type="transmembrane region" description="Helical" evidence="10">
    <location>
        <begin position="154"/>
        <end position="176"/>
    </location>
</feature>
<keyword evidence="8 10" id="KW-1133">Transmembrane helix</keyword>
<keyword evidence="6 10" id="KW-0812">Transmembrane</keyword>
<dbReference type="Proteomes" id="UP000195402">
    <property type="component" value="Unassembled WGS sequence"/>
</dbReference>
<keyword evidence="9 10" id="KW-0472">Membrane</keyword>
<evidence type="ECO:0000256" key="6">
    <source>
        <dbReference type="ARBA" id="ARBA00022692"/>
    </source>
</evidence>
<keyword evidence="12" id="KW-1185">Reference proteome</keyword>
<feature type="transmembrane region" description="Helical" evidence="10">
    <location>
        <begin position="95"/>
        <end position="115"/>
    </location>
</feature>
<feature type="transmembrane region" description="Helical" evidence="10">
    <location>
        <begin position="37"/>
        <end position="54"/>
    </location>
</feature>
<feature type="transmembrane region" description="Helical" evidence="10">
    <location>
        <begin position="60"/>
        <end position="83"/>
    </location>
</feature>
<keyword evidence="3 10" id="KW-0813">Transport</keyword>
<dbReference type="InterPro" id="IPR004316">
    <property type="entry name" value="SWEET_rpt"/>
</dbReference>
<protein>
    <recommendedName>
        <fullName evidence="10">Bidirectional sugar transporter SWEET</fullName>
    </recommendedName>
</protein>
<accession>A0A200QGK8</accession>
<sequence length="304" mass="34167">MKVEILSNIISLMVYLAPVPTFYRVYKKKTTEGFQSVPYVVALFSAMLWIYYAFLKSDAYLLITINSVGCVIETIYIAMYMTYAPRRARIRTAKFLLFLNLGVFCLILLFTLLLAKGPTRVRVLGWVCVGFSTSVFAAPLSIMRLVIRTKSVEFMPFYLSLFLTLSAIVWFSYGLLLKDFYIALPNILGFLFGIVQMLLYVIYKDKKPKVLVEEADDDHEKVAAAETTVIDVVKLKTVLGGSEIIIPAEVHLIEAAQIISLNNIEAAGNYIGEAADHEKVNLNEKNMEAAAQQNEVPPDECNKV</sequence>
<proteinExistence type="inferred from homology"/>
<dbReference type="AlphaFoldDB" id="A0A200QGK8"/>
<dbReference type="FunFam" id="1.20.1280.290:FF:000001">
    <property type="entry name" value="Bidirectional sugar transporter SWEET"/>
    <property type="match status" value="1"/>
</dbReference>
<feature type="transmembrane region" description="Helical" evidence="10">
    <location>
        <begin position="182"/>
        <end position="203"/>
    </location>
</feature>
<evidence type="ECO:0000313" key="12">
    <source>
        <dbReference type="Proteomes" id="UP000195402"/>
    </source>
</evidence>
<evidence type="ECO:0000256" key="5">
    <source>
        <dbReference type="ARBA" id="ARBA00022597"/>
    </source>
</evidence>
<reference evidence="11 12" key="1">
    <citation type="journal article" date="2017" name="Mol. Plant">
        <title>The Genome of Medicinal Plant Macleaya cordata Provides New Insights into Benzylisoquinoline Alkaloids Metabolism.</title>
        <authorList>
            <person name="Liu X."/>
            <person name="Liu Y."/>
            <person name="Huang P."/>
            <person name="Ma Y."/>
            <person name="Qing Z."/>
            <person name="Tang Q."/>
            <person name="Cao H."/>
            <person name="Cheng P."/>
            <person name="Zheng Y."/>
            <person name="Yuan Z."/>
            <person name="Zhou Y."/>
            <person name="Liu J."/>
            <person name="Tang Z."/>
            <person name="Zhuo Y."/>
            <person name="Zhang Y."/>
            <person name="Yu L."/>
            <person name="Huang J."/>
            <person name="Yang P."/>
            <person name="Peng Q."/>
            <person name="Zhang J."/>
            <person name="Jiang W."/>
            <person name="Zhang Z."/>
            <person name="Lin K."/>
            <person name="Ro D.K."/>
            <person name="Chen X."/>
            <person name="Xiong X."/>
            <person name="Shang Y."/>
            <person name="Huang S."/>
            <person name="Zeng J."/>
        </authorList>
    </citation>
    <scope>NUCLEOTIDE SEQUENCE [LARGE SCALE GENOMIC DNA]</scope>
    <source>
        <strain evidence="12">cv. BLH2017</strain>
        <tissue evidence="11">Root</tissue>
    </source>
</reference>
<dbReference type="InParanoid" id="A0A200QGK8"/>
<comment type="subcellular location">
    <subcellularLocation>
        <location evidence="1 10">Cell membrane</location>
        <topology evidence="1 10">Multi-pass membrane protein</topology>
    </subcellularLocation>
</comment>
<evidence type="ECO:0000256" key="9">
    <source>
        <dbReference type="ARBA" id="ARBA00023136"/>
    </source>
</evidence>
<evidence type="ECO:0000256" key="2">
    <source>
        <dbReference type="ARBA" id="ARBA00007809"/>
    </source>
</evidence>
<name>A0A200QGK8_MACCD</name>
<dbReference type="FunCoup" id="A0A200QGK8">
    <property type="interactions" value="1516"/>
</dbReference>
<dbReference type="OMA" id="NCYLLCW"/>
<comment type="similarity">
    <text evidence="2 10">Belongs to the SWEET sugar transporter family.</text>
</comment>
<evidence type="ECO:0000256" key="1">
    <source>
        <dbReference type="ARBA" id="ARBA00004651"/>
    </source>
</evidence>
<feature type="transmembrane region" description="Helical" evidence="10">
    <location>
        <begin position="6"/>
        <end position="25"/>
    </location>
</feature>
<dbReference type="GO" id="GO:0051119">
    <property type="term" value="F:sugar transmembrane transporter activity"/>
    <property type="evidence" value="ECO:0007669"/>
    <property type="project" value="InterPro"/>
</dbReference>
<gene>
    <name evidence="11" type="ORF">BVC80_9101g147</name>
</gene>
<evidence type="ECO:0000256" key="3">
    <source>
        <dbReference type="ARBA" id="ARBA00022448"/>
    </source>
</evidence>
<keyword evidence="4" id="KW-1003">Cell membrane</keyword>
<organism evidence="11 12">
    <name type="scientific">Macleaya cordata</name>
    <name type="common">Five-seeded plume-poppy</name>
    <name type="synonym">Bocconia cordata</name>
    <dbReference type="NCBI Taxonomy" id="56857"/>
    <lineage>
        <taxon>Eukaryota</taxon>
        <taxon>Viridiplantae</taxon>
        <taxon>Streptophyta</taxon>
        <taxon>Embryophyta</taxon>
        <taxon>Tracheophyta</taxon>
        <taxon>Spermatophyta</taxon>
        <taxon>Magnoliopsida</taxon>
        <taxon>Ranunculales</taxon>
        <taxon>Papaveraceae</taxon>
        <taxon>Papaveroideae</taxon>
        <taxon>Macleaya</taxon>
    </lineage>
</organism>
<dbReference type="OrthoDB" id="409725at2759"/>